<feature type="compositionally biased region" description="Basic residues" evidence="1">
    <location>
        <begin position="8"/>
        <end position="29"/>
    </location>
</feature>
<evidence type="ECO:0000313" key="3">
    <source>
        <dbReference type="Proteomes" id="UP000886998"/>
    </source>
</evidence>
<evidence type="ECO:0000313" key="2">
    <source>
        <dbReference type="EMBL" id="GFY55974.1"/>
    </source>
</evidence>
<reference evidence="2" key="1">
    <citation type="submission" date="2020-08" db="EMBL/GenBank/DDBJ databases">
        <title>Multicomponent nature underlies the extraordinary mechanical properties of spider dragline silk.</title>
        <authorList>
            <person name="Kono N."/>
            <person name="Nakamura H."/>
            <person name="Mori M."/>
            <person name="Yoshida Y."/>
            <person name="Ohtoshi R."/>
            <person name="Malay A.D."/>
            <person name="Moran D.A.P."/>
            <person name="Tomita M."/>
            <person name="Numata K."/>
            <person name="Arakawa K."/>
        </authorList>
    </citation>
    <scope>NUCLEOTIDE SEQUENCE</scope>
</reference>
<keyword evidence="3" id="KW-1185">Reference proteome</keyword>
<dbReference type="Proteomes" id="UP000886998">
    <property type="component" value="Unassembled WGS sequence"/>
</dbReference>
<proteinExistence type="predicted"/>
<feature type="region of interest" description="Disordered" evidence="1">
    <location>
        <begin position="1"/>
        <end position="34"/>
    </location>
</feature>
<gene>
    <name evidence="2" type="ORF">TNIN_469381</name>
</gene>
<accession>A0A8X6XMG8</accession>
<sequence>MGGPFAKSRGHPPQKKIRPPKDKAKKHHAMSSATLHPYLDKPSFRYEIIISASLRTNLNMTIFPSPKPRLKRVAATLPITSSNKALKKKSPSAGVGIRAVWEARRGGGAC</sequence>
<comment type="caution">
    <text evidence="2">The sequence shown here is derived from an EMBL/GenBank/DDBJ whole genome shotgun (WGS) entry which is preliminary data.</text>
</comment>
<organism evidence="2 3">
    <name type="scientific">Trichonephila inaurata madagascariensis</name>
    <dbReference type="NCBI Taxonomy" id="2747483"/>
    <lineage>
        <taxon>Eukaryota</taxon>
        <taxon>Metazoa</taxon>
        <taxon>Ecdysozoa</taxon>
        <taxon>Arthropoda</taxon>
        <taxon>Chelicerata</taxon>
        <taxon>Arachnida</taxon>
        <taxon>Araneae</taxon>
        <taxon>Araneomorphae</taxon>
        <taxon>Entelegynae</taxon>
        <taxon>Araneoidea</taxon>
        <taxon>Nephilidae</taxon>
        <taxon>Trichonephila</taxon>
        <taxon>Trichonephila inaurata</taxon>
    </lineage>
</organism>
<evidence type="ECO:0000256" key="1">
    <source>
        <dbReference type="SAM" id="MobiDB-lite"/>
    </source>
</evidence>
<protein>
    <submittedName>
        <fullName evidence="2">Uncharacterized protein</fullName>
    </submittedName>
</protein>
<name>A0A8X6XMG8_9ARAC</name>
<dbReference type="EMBL" id="BMAV01010686">
    <property type="protein sequence ID" value="GFY55974.1"/>
    <property type="molecule type" value="Genomic_DNA"/>
</dbReference>
<dbReference type="AlphaFoldDB" id="A0A8X6XMG8"/>